<dbReference type="Gene3D" id="1.20.1250.20">
    <property type="entry name" value="MFS general substrate transporter like domains"/>
    <property type="match status" value="1"/>
</dbReference>
<feature type="transmembrane region" description="Helical" evidence="8">
    <location>
        <begin position="89"/>
        <end position="108"/>
    </location>
</feature>
<dbReference type="InterPro" id="IPR036259">
    <property type="entry name" value="MFS_trans_sf"/>
</dbReference>
<evidence type="ECO:0000256" key="1">
    <source>
        <dbReference type="ARBA" id="ARBA00004127"/>
    </source>
</evidence>
<dbReference type="EMBL" id="MF624765">
    <property type="protein sequence ID" value="AVP77532.1"/>
    <property type="molecule type" value="Genomic_DNA"/>
</dbReference>
<dbReference type="Pfam" id="PF07690">
    <property type="entry name" value="MFS_1"/>
    <property type="match status" value="1"/>
</dbReference>
<dbReference type="GO" id="GO:0005886">
    <property type="term" value="C:plasma membrane"/>
    <property type="evidence" value="ECO:0007669"/>
    <property type="project" value="TreeGrafter"/>
</dbReference>
<name>A0A2R3STX2_FLAVE</name>
<dbReference type="PANTHER" id="PTHR23501:SF189">
    <property type="entry name" value="DRUG TRANSPORTER, PUTATIVE (AFU_ORTHOLOGUE AFUA_4G03920)-RELATED"/>
    <property type="match status" value="1"/>
</dbReference>
<feature type="compositionally biased region" description="Polar residues" evidence="7">
    <location>
        <begin position="577"/>
        <end position="589"/>
    </location>
</feature>
<feature type="transmembrane region" description="Helical" evidence="8">
    <location>
        <begin position="242"/>
        <end position="264"/>
    </location>
</feature>
<evidence type="ECO:0000256" key="6">
    <source>
        <dbReference type="ARBA" id="ARBA00023136"/>
    </source>
</evidence>
<keyword evidence="6 8" id="KW-0472">Membrane</keyword>
<evidence type="ECO:0000313" key="10">
    <source>
        <dbReference type="EMBL" id="AVP77532.1"/>
    </source>
</evidence>
<dbReference type="CDD" id="cd17502">
    <property type="entry name" value="MFS_Azr1_MDR_like"/>
    <property type="match status" value="1"/>
</dbReference>
<dbReference type="PANTHER" id="PTHR23501">
    <property type="entry name" value="MAJOR FACILITATOR SUPERFAMILY"/>
    <property type="match status" value="1"/>
</dbReference>
<feature type="transmembrane region" description="Helical" evidence="8">
    <location>
        <begin position="120"/>
        <end position="138"/>
    </location>
</feature>
<feature type="transmembrane region" description="Helical" evidence="8">
    <location>
        <begin position="519"/>
        <end position="539"/>
    </location>
</feature>
<evidence type="ECO:0000256" key="8">
    <source>
        <dbReference type="SAM" id="Phobius"/>
    </source>
</evidence>
<keyword evidence="3" id="KW-0813">Transport</keyword>
<dbReference type="InterPro" id="IPR011701">
    <property type="entry name" value="MFS"/>
</dbReference>
<comment type="subcellular location">
    <subcellularLocation>
        <location evidence="1">Endomembrane system</location>
        <topology evidence="1">Multi-pass membrane protein</topology>
    </subcellularLocation>
</comment>
<evidence type="ECO:0000256" key="5">
    <source>
        <dbReference type="ARBA" id="ARBA00022989"/>
    </source>
</evidence>
<evidence type="ECO:0000256" key="7">
    <source>
        <dbReference type="SAM" id="MobiDB-lite"/>
    </source>
</evidence>
<dbReference type="AlphaFoldDB" id="A0A2R3STX2"/>
<organism evidence="10">
    <name type="scientific">Flammulina velutipes</name>
    <name type="common">Agaricus velutipes</name>
    <dbReference type="NCBI Taxonomy" id="38945"/>
    <lineage>
        <taxon>Eukaryota</taxon>
        <taxon>Fungi</taxon>
        <taxon>Dikarya</taxon>
        <taxon>Basidiomycota</taxon>
        <taxon>Agaricomycotina</taxon>
        <taxon>Agaricomycetes</taxon>
        <taxon>Agaricomycetidae</taxon>
        <taxon>Agaricales</taxon>
        <taxon>Marasmiineae</taxon>
        <taxon>Physalacriaceae</taxon>
        <taxon>Flammulina</taxon>
    </lineage>
</organism>
<feature type="transmembrane region" description="Helical" evidence="8">
    <location>
        <begin position="144"/>
        <end position="166"/>
    </location>
</feature>
<evidence type="ECO:0000259" key="9">
    <source>
        <dbReference type="PROSITE" id="PS50850"/>
    </source>
</evidence>
<proteinExistence type="inferred from homology"/>
<dbReference type="FunFam" id="1.20.1720.10:FF:000013">
    <property type="entry name" value="Related to multidrug resistance proteins"/>
    <property type="match status" value="1"/>
</dbReference>
<sequence>MALPSITPQPDSDSREGTIVDVPTDCIPSAPSQKIKEVQLTDQTHVLPFKKIISVFLGLGLCVFVTALDSVIIATSLPTINTTFHAGAVVSWVPSAYMLTSAAFQPIYGRFSDIFGRKTALALAMSIFMFGNLLAGFSKKIIQVIIFRGIAGAGGGGIVSMMQIVVSDVVTLRDRGKYQGIIQAIVAVGYTAGPLIGGALSESVGWRWSFWVTIPISLVATVIVWFVLPLKPVEPGIRRKLLCIDYIGSALTLAASTLIMLPLIWGGVTFPWSSPIVLGSLSAGFFLILVFCLWEWKGARLPIIPMYIFKHMTVTGVYIIMFINGFVFFSSLYYLPQYFQVVLEYSPIDAAMFLIPLLLGQMSASWVAGIIISKTGKYTPIIHSGFSVWAVGCGFISTVNPATSKAAMVIFMLLSGIGAGQTLQPTTIAAQASVPRRDMSVVTAFRNFVRQIGGTLALAVNAALINNQLRASMENLSLSESIVSAIIDDPAYLYDNELNLRKSTRDYILVHGYTKGFQYVFYLNAGLTALAVFVSIMMIKHKDLNTDFEERERLKEAQDEERKRDVEMGGRKDNSLDTEQGPNQSVEAR</sequence>
<keyword evidence="5 8" id="KW-1133">Transmembrane helix</keyword>
<gene>
    <name evidence="10" type="primary">mfs1</name>
</gene>
<feature type="transmembrane region" description="Helical" evidence="8">
    <location>
        <begin position="52"/>
        <end position="77"/>
    </location>
</feature>
<dbReference type="PROSITE" id="PS50850">
    <property type="entry name" value="MFS"/>
    <property type="match status" value="1"/>
</dbReference>
<reference evidence="10" key="1">
    <citation type="submission" date="2017-08" db="EMBL/GenBank/DDBJ databases">
        <title>Structure and expression analysis of a transfection protein gene fv-mfs1.</title>
        <authorList>
            <person name="Tong J.Z."/>
            <person name="Xie G.B."/>
        </authorList>
    </citation>
    <scope>NUCLEOTIDE SEQUENCE</scope>
    <source>
        <strain evidence="10">Fv01</strain>
    </source>
</reference>
<dbReference type="PRINTS" id="PR01036">
    <property type="entry name" value="TCRTETB"/>
</dbReference>
<feature type="transmembrane region" description="Helical" evidence="8">
    <location>
        <begin position="381"/>
        <end position="400"/>
    </location>
</feature>
<dbReference type="GO" id="GO:0012505">
    <property type="term" value="C:endomembrane system"/>
    <property type="evidence" value="ECO:0007669"/>
    <property type="project" value="UniProtKB-SubCell"/>
</dbReference>
<keyword evidence="4 8" id="KW-0812">Transmembrane</keyword>
<feature type="domain" description="Major facilitator superfamily (MFS) profile" evidence="9">
    <location>
        <begin position="55"/>
        <end position="543"/>
    </location>
</feature>
<accession>A0A2R3STX2</accession>
<feature type="transmembrane region" description="Helical" evidence="8">
    <location>
        <begin position="406"/>
        <end position="423"/>
    </location>
</feature>
<dbReference type="Gene3D" id="1.20.1720.10">
    <property type="entry name" value="Multidrug resistance protein D"/>
    <property type="match status" value="1"/>
</dbReference>
<dbReference type="InterPro" id="IPR020846">
    <property type="entry name" value="MFS_dom"/>
</dbReference>
<dbReference type="SUPFAM" id="SSF103473">
    <property type="entry name" value="MFS general substrate transporter"/>
    <property type="match status" value="1"/>
</dbReference>
<protein>
    <submittedName>
        <fullName evidence="10">Major facilitator superfamily protein</fullName>
    </submittedName>
</protein>
<feature type="transmembrane region" description="Helical" evidence="8">
    <location>
        <begin position="315"/>
        <end position="335"/>
    </location>
</feature>
<evidence type="ECO:0000256" key="4">
    <source>
        <dbReference type="ARBA" id="ARBA00022692"/>
    </source>
</evidence>
<comment type="similarity">
    <text evidence="2">Belongs to the major facilitator superfamily.</text>
</comment>
<feature type="compositionally biased region" description="Basic and acidic residues" evidence="7">
    <location>
        <begin position="549"/>
        <end position="575"/>
    </location>
</feature>
<feature type="transmembrane region" description="Helical" evidence="8">
    <location>
        <begin position="350"/>
        <end position="372"/>
    </location>
</feature>
<feature type="region of interest" description="Disordered" evidence="7">
    <location>
        <begin position="549"/>
        <end position="589"/>
    </location>
</feature>
<feature type="transmembrane region" description="Helical" evidence="8">
    <location>
        <begin position="276"/>
        <end position="294"/>
    </location>
</feature>
<evidence type="ECO:0000256" key="2">
    <source>
        <dbReference type="ARBA" id="ARBA00008335"/>
    </source>
</evidence>
<dbReference type="GO" id="GO:0022857">
    <property type="term" value="F:transmembrane transporter activity"/>
    <property type="evidence" value="ECO:0007669"/>
    <property type="project" value="InterPro"/>
</dbReference>
<feature type="transmembrane region" description="Helical" evidence="8">
    <location>
        <begin position="208"/>
        <end position="230"/>
    </location>
</feature>
<evidence type="ECO:0000256" key="3">
    <source>
        <dbReference type="ARBA" id="ARBA00022448"/>
    </source>
</evidence>